<sequence>MDSPFESMLNENFVQNESEETKSALENSQYKSPSTGFAIPSYNSSISFDSFSFTPPQSVLTSSTSLSPSEALHNSNENGSVKFNKRNSWPKRIMNELGDFYYVISPTYRFIYCSPLSQAVVGYKPDELTGRSIIDFIHIDDVDTFIRKLNQSLSHKPLDFYYRFRKKDDKFTMFEIQGHPYYQPGDLSPMCFFCISRPYPSRASKILDTFLELKVENEMLRKQLGEFEGSSQHKAVISNNCKLEFDSIRHNYDPDSMTTNTTEKPVSLNTGRCSIDLRGGDSRASMENNDDDSSSGQDGSHKLKRKKKTKIDDNQEYMCSECGTLESPEWRKGPLGPKTLCNACGLRWAKRVKQEQLPLKPKLNEP</sequence>
<feature type="region of interest" description="Disordered" evidence="5">
    <location>
        <begin position="252"/>
        <end position="310"/>
    </location>
</feature>
<dbReference type="InterPro" id="IPR000679">
    <property type="entry name" value="Znf_GATA"/>
</dbReference>
<dbReference type="SMART" id="SM00091">
    <property type="entry name" value="PAS"/>
    <property type="match status" value="1"/>
</dbReference>
<dbReference type="Pfam" id="PF00320">
    <property type="entry name" value="GATA"/>
    <property type="match status" value="1"/>
</dbReference>
<evidence type="ECO:0000259" key="6">
    <source>
        <dbReference type="PROSITE" id="PS50112"/>
    </source>
</evidence>
<dbReference type="SMART" id="SM00401">
    <property type="entry name" value="ZnF_GATA"/>
    <property type="match status" value="1"/>
</dbReference>
<accession>A0ABR2VTX9</accession>
<protein>
    <submittedName>
        <fullName evidence="8">White collar 2 type of transcription factor</fullName>
    </submittedName>
</protein>
<evidence type="ECO:0000256" key="1">
    <source>
        <dbReference type="ARBA" id="ARBA00022723"/>
    </source>
</evidence>
<keyword evidence="3" id="KW-0862">Zinc</keyword>
<dbReference type="InterPro" id="IPR051140">
    <property type="entry name" value="GATA_TF"/>
</dbReference>
<evidence type="ECO:0000256" key="5">
    <source>
        <dbReference type="SAM" id="MobiDB-lite"/>
    </source>
</evidence>
<dbReference type="NCBIfam" id="TIGR00229">
    <property type="entry name" value="sensory_box"/>
    <property type="match status" value="1"/>
</dbReference>
<dbReference type="PANTHER" id="PTHR45658:SF18">
    <property type="entry name" value="PROTEIN GAT2"/>
    <property type="match status" value="1"/>
</dbReference>
<dbReference type="Gene3D" id="3.30.50.10">
    <property type="entry name" value="Erythroid Transcription Factor GATA-1, subunit A"/>
    <property type="match status" value="1"/>
</dbReference>
<dbReference type="EMBL" id="JASJQH010007762">
    <property type="protein sequence ID" value="KAK9701976.1"/>
    <property type="molecule type" value="Genomic_DNA"/>
</dbReference>
<dbReference type="Gene3D" id="3.30.450.20">
    <property type="entry name" value="PAS domain"/>
    <property type="match status" value="1"/>
</dbReference>
<dbReference type="PROSITE" id="PS00344">
    <property type="entry name" value="GATA_ZN_FINGER_1"/>
    <property type="match status" value="1"/>
</dbReference>
<keyword evidence="9" id="KW-1185">Reference proteome</keyword>
<feature type="compositionally biased region" description="Polar residues" evidence="5">
    <location>
        <begin position="256"/>
        <end position="272"/>
    </location>
</feature>
<proteinExistence type="predicted"/>
<dbReference type="SUPFAM" id="SSF55785">
    <property type="entry name" value="PYP-like sensor domain (PAS domain)"/>
    <property type="match status" value="1"/>
</dbReference>
<dbReference type="InterPro" id="IPR013088">
    <property type="entry name" value="Znf_NHR/GATA"/>
</dbReference>
<gene>
    <name evidence="8" type="primary">wc2_4</name>
    <name evidence="8" type="ORF">K7432_011460</name>
</gene>
<reference evidence="8 9" key="1">
    <citation type="submission" date="2023-04" db="EMBL/GenBank/DDBJ databases">
        <title>Genome of Basidiobolus ranarum AG-B5.</title>
        <authorList>
            <person name="Stajich J.E."/>
            <person name="Carter-House D."/>
            <person name="Gryganskyi A."/>
        </authorList>
    </citation>
    <scope>NUCLEOTIDE SEQUENCE [LARGE SCALE GENOMIC DNA]</scope>
    <source>
        <strain evidence="8 9">AG-B5</strain>
    </source>
</reference>
<evidence type="ECO:0000256" key="3">
    <source>
        <dbReference type="ARBA" id="ARBA00022833"/>
    </source>
</evidence>
<keyword evidence="1" id="KW-0479">Metal-binding</keyword>
<dbReference type="CDD" id="cd00202">
    <property type="entry name" value="ZnF_GATA"/>
    <property type="match status" value="1"/>
</dbReference>
<keyword evidence="2 4" id="KW-0863">Zinc-finger</keyword>
<dbReference type="SUPFAM" id="SSF57716">
    <property type="entry name" value="Glucocorticoid receptor-like (DNA-binding domain)"/>
    <property type="match status" value="1"/>
</dbReference>
<evidence type="ECO:0000313" key="8">
    <source>
        <dbReference type="EMBL" id="KAK9701976.1"/>
    </source>
</evidence>
<evidence type="ECO:0000259" key="7">
    <source>
        <dbReference type="PROSITE" id="PS50114"/>
    </source>
</evidence>
<dbReference type="InterPro" id="IPR013655">
    <property type="entry name" value="PAS_fold_3"/>
</dbReference>
<evidence type="ECO:0000256" key="4">
    <source>
        <dbReference type="PROSITE-ProRule" id="PRU00094"/>
    </source>
</evidence>
<evidence type="ECO:0000313" key="9">
    <source>
        <dbReference type="Proteomes" id="UP001479436"/>
    </source>
</evidence>
<comment type="caution">
    <text evidence="8">The sequence shown here is derived from an EMBL/GenBank/DDBJ whole genome shotgun (WGS) entry which is preliminary data.</text>
</comment>
<dbReference type="InterPro" id="IPR000014">
    <property type="entry name" value="PAS"/>
</dbReference>
<feature type="domain" description="PAS" evidence="6">
    <location>
        <begin position="86"/>
        <end position="156"/>
    </location>
</feature>
<dbReference type="CDD" id="cd00130">
    <property type="entry name" value="PAS"/>
    <property type="match status" value="1"/>
</dbReference>
<dbReference type="PROSITE" id="PS50112">
    <property type="entry name" value="PAS"/>
    <property type="match status" value="1"/>
</dbReference>
<evidence type="ECO:0000256" key="2">
    <source>
        <dbReference type="ARBA" id="ARBA00022771"/>
    </source>
</evidence>
<feature type="domain" description="GATA-type" evidence="7">
    <location>
        <begin position="313"/>
        <end position="346"/>
    </location>
</feature>
<organism evidence="8 9">
    <name type="scientific">Basidiobolus ranarum</name>
    <dbReference type="NCBI Taxonomy" id="34480"/>
    <lineage>
        <taxon>Eukaryota</taxon>
        <taxon>Fungi</taxon>
        <taxon>Fungi incertae sedis</taxon>
        <taxon>Zoopagomycota</taxon>
        <taxon>Entomophthoromycotina</taxon>
        <taxon>Basidiobolomycetes</taxon>
        <taxon>Basidiobolales</taxon>
        <taxon>Basidiobolaceae</taxon>
        <taxon>Basidiobolus</taxon>
    </lineage>
</organism>
<dbReference type="Pfam" id="PF08447">
    <property type="entry name" value="PAS_3"/>
    <property type="match status" value="1"/>
</dbReference>
<dbReference type="PROSITE" id="PS50114">
    <property type="entry name" value="GATA_ZN_FINGER_2"/>
    <property type="match status" value="1"/>
</dbReference>
<feature type="region of interest" description="Disordered" evidence="5">
    <location>
        <begin position="1"/>
        <end position="32"/>
    </location>
</feature>
<dbReference type="Proteomes" id="UP001479436">
    <property type="component" value="Unassembled WGS sequence"/>
</dbReference>
<dbReference type="InterPro" id="IPR035965">
    <property type="entry name" value="PAS-like_dom_sf"/>
</dbReference>
<name>A0ABR2VTX9_9FUNG</name>
<dbReference type="PANTHER" id="PTHR45658">
    <property type="entry name" value="GATA TRANSCRIPTION FACTOR"/>
    <property type="match status" value="1"/>
</dbReference>